<dbReference type="AlphaFoldDB" id="A0A6V8MHP3"/>
<dbReference type="Proteomes" id="UP000556026">
    <property type="component" value="Unassembled WGS sequence"/>
</dbReference>
<accession>A0A6V8MHP3</accession>
<reference evidence="3" key="1">
    <citation type="submission" date="2020-06" db="EMBL/GenBank/DDBJ databases">
        <title>Draft genomic sequence of Geomonas sp. Red330.</title>
        <authorList>
            <person name="Itoh H."/>
            <person name="Zhenxing X."/>
            <person name="Ushijima N."/>
            <person name="Masuda Y."/>
            <person name="Shiratori Y."/>
            <person name="Senoo K."/>
        </authorList>
    </citation>
    <scope>NUCLEOTIDE SEQUENCE [LARGE SCALE GENOMIC DNA]</scope>
    <source>
        <strain evidence="3">Red330</strain>
    </source>
</reference>
<proteinExistence type="predicted"/>
<dbReference type="PROSITE" id="PS50076">
    <property type="entry name" value="DNAJ_2"/>
    <property type="match status" value="1"/>
</dbReference>
<dbReference type="Pfam" id="PF00226">
    <property type="entry name" value="DnaJ"/>
    <property type="match status" value="1"/>
</dbReference>
<organism evidence="2 3">
    <name type="scientific">Geomonas silvestris</name>
    <dbReference type="NCBI Taxonomy" id="2740184"/>
    <lineage>
        <taxon>Bacteria</taxon>
        <taxon>Pseudomonadati</taxon>
        <taxon>Thermodesulfobacteriota</taxon>
        <taxon>Desulfuromonadia</taxon>
        <taxon>Geobacterales</taxon>
        <taxon>Geobacteraceae</taxon>
        <taxon>Geomonas</taxon>
    </lineage>
</organism>
<evidence type="ECO:0000313" key="3">
    <source>
        <dbReference type="Proteomes" id="UP000556026"/>
    </source>
</evidence>
<dbReference type="InterPro" id="IPR001623">
    <property type="entry name" value="DnaJ_domain"/>
</dbReference>
<keyword evidence="3" id="KW-1185">Reference proteome</keyword>
<feature type="domain" description="J" evidence="1">
    <location>
        <begin position="8"/>
        <end position="78"/>
    </location>
</feature>
<evidence type="ECO:0000313" key="2">
    <source>
        <dbReference type="EMBL" id="GFO59520.1"/>
    </source>
</evidence>
<dbReference type="Gene3D" id="1.10.287.110">
    <property type="entry name" value="DnaJ domain"/>
    <property type="match status" value="1"/>
</dbReference>
<evidence type="ECO:0000259" key="1">
    <source>
        <dbReference type="PROSITE" id="PS50076"/>
    </source>
</evidence>
<dbReference type="InterPro" id="IPR036869">
    <property type="entry name" value="J_dom_sf"/>
</dbReference>
<comment type="caution">
    <text evidence="2">The sequence shown here is derived from an EMBL/GenBank/DDBJ whole genome shotgun (WGS) entry which is preliminary data.</text>
</comment>
<protein>
    <submittedName>
        <fullName evidence="2">Molecular chaperone DnaJ</fullName>
    </submittedName>
</protein>
<dbReference type="SUPFAM" id="SSF46565">
    <property type="entry name" value="Chaperone J-domain"/>
    <property type="match status" value="1"/>
</dbReference>
<dbReference type="EMBL" id="BLXX01000004">
    <property type="protein sequence ID" value="GFO59520.1"/>
    <property type="molecule type" value="Genomic_DNA"/>
</dbReference>
<sequence>MTFKELCLAREVFGLSERATLKEVKTRHRELVKLHHPDAGGGDPAQIRRINTAYQVLTDYLTQYSFSFSEAEFYEQNPEERLRRQFMDESLWGGR</sequence>
<gene>
    <name evidence="2" type="ORF">GMST_18450</name>
</gene>
<name>A0A6V8MHP3_9BACT</name>
<dbReference type="CDD" id="cd06257">
    <property type="entry name" value="DnaJ"/>
    <property type="match status" value="1"/>
</dbReference>
<dbReference type="SMART" id="SM00271">
    <property type="entry name" value="DnaJ"/>
    <property type="match status" value="1"/>
</dbReference>
<dbReference type="RefSeq" id="WP_183354343.1">
    <property type="nucleotide sequence ID" value="NZ_BLXX01000004.1"/>
</dbReference>